<organism evidence="2">
    <name type="scientific">hydrothermal vent metagenome</name>
    <dbReference type="NCBI Taxonomy" id="652676"/>
    <lineage>
        <taxon>unclassified sequences</taxon>
        <taxon>metagenomes</taxon>
        <taxon>ecological metagenomes</taxon>
    </lineage>
</organism>
<dbReference type="PANTHER" id="PTHR30432:SF1">
    <property type="entry name" value="DNA-BINDING TRANSCRIPTIONAL DUAL REGULATOR MODE"/>
    <property type="match status" value="1"/>
</dbReference>
<dbReference type="EMBL" id="FPKX01000067">
    <property type="protein sequence ID" value="SFZ98911.1"/>
    <property type="molecule type" value="Genomic_DNA"/>
</dbReference>
<feature type="domain" description="HTH lysR-type" evidence="1">
    <location>
        <begin position="156"/>
        <end position="214"/>
    </location>
</feature>
<reference evidence="2" key="1">
    <citation type="submission" date="2016-10" db="EMBL/GenBank/DDBJ databases">
        <authorList>
            <person name="de Groot N.N."/>
        </authorList>
    </citation>
    <scope>NUCLEOTIDE SEQUENCE</scope>
</reference>
<evidence type="ECO:0000259" key="1">
    <source>
        <dbReference type="Pfam" id="PF00126"/>
    </source>
</evidence>
<dbReference type="Gene3D" id="1.10.10.10">
    <property type="entry name" value="Winged helix-like DNA-binding domain superfamily/Winged helix DNA-binding domain"/>
    <property type="match status" value="1"/>
</dbReference>
<gene>
    <name evidence="2" type="ORF">MNB_SV-5-315</name>
</gene>
<sequence>MYSEVDIAKLDEAIEKYRGEDGKLTCASAYKVASKLKTSAKVVGQRAKDTDVRISACDLGQFGKQPMGVFKEEVLSDLKEICDENQKVFCKDARELAQKSNLKSVRTAIKEGELDVKYCELLCFTEKKGTRLYIKTKTWMENQNKDLLFGKGKTEILEYIEEFGSIAKAAEKLDMSYKKAWSHVQILQKNLDDVLVETQKGAGKQGGTVLTPKAHEYIAKYKQLQDDIENFANERFKELFLKDRKSNRK</sequence>
<protein>
    <submittedName>
        <fullName evidence="2">Molybdate transport repressor domain protein ModE</fullName>
    </submittedName>
</protein>
<dbReference type="GO" id="GO:0003700">
    <property type="term" value="F:DNA-binding transcription factor activity"/>
    <property type="evidence" value="ECO:0007669"/>
    <property type="project" value="InterPro"/>
</dbReference>
<name>A0A1W1EFX7_9ZZZZ</name>
<dbReference type="InterPro" id="IPR036388">
    <property type="entry name" value="WH-like_DNA-bd_sf"/>
</dbReference>
<evidence type="ECO:0000313" key="2">
    <source>
        <dbReference type="EMBL" id="SFZ98911.1"/>
    </source>
</evidence>
<dbReference type="InterPro" id="IPR000847">
    <property type="entry name" value="LysR_HTH_N"/>
</dbReference>
<accession>A0A1W1EFX7</accession>
<dbReference type="AlphaFoldDB" id="A0A1W1EFX7"/>
<dbReference type="Pfam" id="PF00126">
    <property type="entry name" value="HTH_1"/>
    <property type="match status" value="1"/>
</dbReference>
<dbReference type="InterPro" id="IPR036390">
    <property type="entry name" value="WH_DNA-bd_sf"/>
</dbReference>
<dbReference type="InterPro" id="IPR051815">
    <property type="entry name" value="Molybdate_resp_trans_reg"/>
</dbReference>
<dbReference type="PANTHER" id="PTHR30432">
    <property type="entry name" value="TRANSCRIPTIONAL REGULATOR MODE"/>
    <property type="match status" value="1"/>
</dbReference>
<dbReference type="SUPFAM" id="SSF46785">
    <property type="entry name" value="Winged helix' DNA-binding domain"/>
    <property type="match status" value="1"/>
</dbReference>
<proteinExistence type="predicted"/>